<evidence type="ECO:0000313" key="3">
    <source>
        <dbReference type="Proteomes" id="UP000184603"/>
    </source>
</evidence>
<feature type="transmembrane region" description="Helical" evidence="1">
    <location>
        <begin position="210"/>
        <end position="232"/>
    </location>
</feature>
<dbReference type="Proteomes" id="UP000184603">
    <property type="component" value="Unassembled WGS sequence"/>
</dbReference>
<protein>
    <recommendedName>
        <fullName evidence="4">Tripartite tricarboxylate transporter TctB family protein</fullName>
    </recommendedName>
</protein>
<organism evidence="2 3">
    <name type="scientific">Desulfopila aestuarii DSM 18488</name>
    <dbReference type="NCBI Taxonomy" id="1121416"/>
    <lineage>
        <taxon>Bacteria</taxon>
        <taxon>Pseudomonadati</taxon>
        <taxon>Thermodesulfobacteriota</taxon>
        <taxon>Desulfobulbia</taxon>
        <taxon>Desulfobulbales</taxon>
        <taxon>Desulfocapsaceae</taxon>
        <taxon>Desulfopila</taxon>
    </lineage>
</organism>
<name>A0A1M7YDZ8_9BACT</name>
<feature type="transmembrane region" description="Helical" evidence="1">
    <location>
        <begin position="149"/>
        <end position="169"/>
    </location>
</feature>
<keyword evidence="1" id="KW-0472">Membrane</keyword>
<dbReference type="EMBL" id="FRFE01000021">
    <property type="protein sequence ID" value="SHO50870.1"/>
    <property type="molecule type" value="Genomic_DNA"/>
</dbReference>
<feature type="transmembrane region" description="Helical" evidence="1">
    <location>
        <begin position="12"/>
        <end position="30"/>
    </location>
</feature>
<dbReference type="AlphaFoldDB" id="A0A1M7YDZ8"/>
<feature type="transmembrane region" description="Helical" evidence="1">
    <location>
        <begin position="125"/>
        <end position="142"/>
    </location>
</feature>
<gene>
    <name evidence="2" type="ORF">SAMN02745220_03679</name>
</gene>
<sequence length="254" mass="28681">MMEIERLRKADIFSGALVVLTGMLVILQAMKMPMKDSYGGVQNVWYVSPALFPLLVGGMLILLGLVLIRTALKAVGLEGIRSVLSFICSSELFSYFKEENNVRYYGVVVNLLGFVFVFIPHVDFFPAAILFLLVLFFMYYCGDHGTLRTLLKCSLGSITFFGLFFFSGLDQKVSATVSYPGDWLTFMTIAILIVYGVLQLRTYPEQARRFRISLIIAVVAPFTVGIIFKYFLLVPMPSEGLVIQLLDTLWYMEF</sequence>
<reference evidence="2 3" key="1">
    <citation type="submission" date="2016-12" db="EMBL/GenBank/DDBJ databases">
        <authorList>
            <person name="Song W.-J."/>
            <person name="Kurnit D.M."/>
        </authorList>
    </citation>
    <scope>NUCLEOTIDE SEQUENCE [LARGE SCALE GENOMIC DNA]</scope>
    <source>
        <strain evidence="2 3">DSM 18488</strain>
    </source>
</reference>
<dbReference type="RefSeq" id="WP_143170770.1">
    <property type="nucleotide sequence ID" value="NZ_FRFE01000021.1"/>
</dbReference>
<evidence type="ECO:0008006" key="4">
    <source>
        <dbReference type="Google" id="ProtNLM"/>
    </source>
</evidence>
<evidence type="ECO:0000313" key="2">
    <source>
        <dbReference type="EMBL" id="SHO50870.1"/>
    </source>
</evidence>
<evidence type="ECO:0000256" key="1">
    <source>
        <dbReference type="SAM" id="Phobius"/>
    </source>
</evidence>
<feature type="transmembrane region" description="Helical" evidence="1">
    <location>
        <begin position="181"/>
        <end position="198"/>
    </location>
</feature>
<proteinExistence type="predicted"/>
<keyword evidence="3" id="KW-1185">Reference proteome</keyword>
<dbReference type="OrthoDB" id="7824936at2"/>
<feature type="transmembrane region" description="Helical" evidence="1">
    <location>
        <begin position="102"/>
        <end position="119"/>
    </location>
</feature>
<dbReference type="STRING" id="1121416.SAMN02745220_03679"/>
<feature type="transmembrane region" description="Helical" evidence="1">
    <location>
        <begin position="50"/>
        <end position="72"/>
    </location>
</feature>
<keyword evidence="1" id="KW-0812">Transmembrane</keyword>
<keyword evidence="1" id="KW-1133">Transmembrane helix</keyword>
<accession>A0A1M7YDZ8</accession>